<dbReference type="PANTHER" id="PTHR44688:SF16">
    <property type="entry name" value="DNA-BINDING TRANSCRIPTIONAL ACTIVATOR DEVR_DOSR"/>
    <property type="match status" value="1"/>
</dbReference>
<dbReference type="InterPro" id="IPR016032">
    <property type="entry name" value="Sig_transdc_resp-reg_C-effctor"/>
</dbReference>
<dbReference type="FunFam" id="1.10.10.10:FF:000297">
    <property type="entry name" value="DNA-binding transcriptional activator SdiA"/>
    <property type="match status" value="1"/>
</dbReference>
<gene>
    <name evidence="6" type="ORF">ED28_10035</name>
</gene>
<dbReference type="PROSITE" id="PS00622">
    <property type="entry name" value="HTH_LUXR_1"/>
    <property type="match status" value="1"/>
</dbReference>
<dbReference type="PANTHER" id="PTHR44688">
    <property type="entry name" value="DNA-BINDING TRANSCRIPTIONAL ACTIVATOR DEVR_DOSR"/>
    <property type="match status" value="1"/>
</dbReference>
<dbReference type="InterPro" id="IPR005143">
    <property type="entry name" value="TF_LuxR_autoind-bd_dom"/>
</dbReference>
<keyword evidence="3" id="KW-0010">Activator</keyword>
<comment type="caution">
    <text evidence="6">The sequence shown here is derived from an EMBL/GenBank/DDBJ whole genome shotgun (WGS) entry which is preliminary data.</text>
</comment>
<keyword evidence="1" id="KW-0805">Transcription regulation</keyword>
<dbReference type="PROSITE" id="PS50043">
    <property type="entry name" value="HTH_LUXR_2"/>
    <property type="match status" value="1"/>
</dbReference>
<dbReference type="SMART" id="SM00421">
    <property type="entry name" value="HTH_LUXR"/>
    <property type="match status" value="1"/>
</dbReference>
<keyword evidence="4" id="KW-0804">Transcription</keyword>
<organism evidence="6 7">
    <name type="scientific">[Pantoea] beijingensis</name>
    <dbReference type="NCBI Taxonomy" id="1324864"/>
    <lineage>
        <taxon>Bacteria</taxon>
        <taxon>Pseudomonadati</taxon>
        <taxon>Pseudomonadota</taxon>
        <taxon>Gammaproteobacteria</taxon>
        <taxon>Enterobacterales</taxon>
        <taxon>Erwiniaceae</taxon>
        <taxon>Erwinia</taxon>
    </lineage>
</organism>
<dbReference type="InterPro" id="IPR036693">
    <property type="entry name" value="TF_LuxR_autoind-bd_dom_sf"/>
</dbReference>
<evidence type="ECO:0000259" key="5">
    <source>
        <dbReference type="PROSITE" id="PS50043"/>
    </source>
</evidence>
<dbReference type="RefSeq" id="WP_128177569.1">
    <property type="nucleotide sequence ID" value="NZ_CP071409.1"/>
</dbReference>
<dbReference type="GO" id="GO:0045893">
    <property type="term" value="P:positive regulation of DNA-templated transcription"/>
    <property type="evidence" value="ECO:0007669"/>
    <property type="project" value="UniProtKB-ARBA"/>
</dbReference>
<dbReference type="InterPro" id="IPR000792">
    <property type="entry name" value="Tscrpt_reg_LuxR_C"/>
</dbReference>
<dbReference type="Gene3D" id="1.10.10.10">
    <property type="entry name" value="Winged helix-like DNA-binding domain superfamily/Winged helix DNA-binding domain"/>
    <property type="match status" value="1"/>
</dbReference>
<dbReference type="Pfam" id="PF00196">
    <property type="entry name" value="GerE"/>
    <property type="match status" value="1"/>
</dbReference>
<proteinExistence type="predicted"/>
<evidence type="ECO:0000256" key="4">
    <source>
        <dbReference type="ARBA" id="ARBA00023163"/>
    </source>
</evidence>
<dbReference type="Pfam" id="PF03472">
    <property type="entry name" value="Autoind_bind"/>
    <property type="match status" value="1"/>
</dbReference>
<feature type="domain" description="HTH luxR-type" evidence="5">
    <location>
        <begin position="173"/>
        <end position="238"/>
    </location>
</feature>
<dbReference type="AlphaFoldDB" id="A0A443IDH3"/>
<evidence type="ECO:0000256" key="3">
    <source>
        <dbReference type="ARBA" id="ARBA00023159"/>
    </source>
</evidence>
<protein>
    <submittedName>
        <fullName evidence="6">LuxR family transcriptional regulator</fullName>
    </submittedName>
</protein>
<dbReference type="Proteomes" id="UP000288794">
    <property type="component" value="Unassembled WGS sequence"/>
</dbReference>
<dbReference type="InterPro" id="IPR036388">
    <property type="entry name" value="WH-like_DNA-bd_sf"/>
</dbReference>
<dbReference type="CDD" id="cd06170">
    <property type="entry name" value="LuxR_C_like"/>
    <property type="match status" value="1"/>
</dbReference>
<dbReference type="NCBIfam" id="NF007561">
    <property type="entry name" value="PRK10188.1"/>
    <property type="match status" value="1"/>
</dbReference>
<accession>A0A443IDH3</accession>
<dbReference type="Gene3D" id="3.30.450.80">
    <property type="entry name" value="Transcription factor LuxR-like, autoinducer-binding domain"/>
    <property type="match status" value="1"/>
</dbReference>
<evidence type="ECO:0000256" key="1">
    <source>
        <dbReference type="ARBA" id="ARBA00023015"/>
    </source>
</evidence>
<sequence>MTSTNYFCWRDEVLLLSEEVSGSGQLTQFIQYQIEQLGFDYFAMLIRHPVPFTRPKTSIYTTFPLRWQKLYRKENFIEIDPIIEICQFPGKIIEWNDQLFIGKETFRQQANAFGLLAGFSCSVLAKNRAIGILSASSRNPLKSIAFRAEFEHKLQYLTELYLLTLERIADVSMSVLDIEFSHRELEIIKWTAEGKTAMEISLILAISEHTVNFHQKNMQKRFNAANKTQLACYAAAVGLI</sequence>
<evidence type="ECO:0000313" key="7">
    <source>
        <dbReference type="Proteomes" id="UP000288794"/>
    </source>
</evidence>
<dbReference type="PRINTS" id="PR00038">
    <property type="entry name" value="HTHLUXR"/>
</dbReference>
<reference evidence="6 7" key="1">
    <citation type="submission" date="2014-04" db="EMBL/GenBank/DDBJ databases">
        <title>Draft genome sequence of Pantoea beijingensis strain LMG 27579, an emerging pathogen to Pleurotus eryngii with potential industrial application.</title>
        <authorList>
            <person name="Xu F."/>
            <person name="Liu Y."/>
            <person name="Wang S."/>
            <person name="Yin Y."/>
            <person name="Ma Y."/>
            <person name="Zhao S."/>
            <person name="Rong C."/>
        </authorList>
    </citation>
    <scope>NUCLEOTIDE SEQUENCE [LARGE SCALE GENOMIC DNA]</scope>
    <source>
        <strain evidence="6 7">LMG 27579</strain>
    </source>
</reference>
<keyword evidence="7" id="KW-1185">Reference proteome</keyword>
<dbReference type="EMBL" id="JMEE01000031">
    <property type="protein sequence ID" value="RWR01966.1"/>
    <property type="molecule type" value="Genomic_DNA"/>
</dbReference>
<dbReference type="SUPFAM" id="SSF75516">
    <property type="entry name" value="Pheromone-binding domain of LuxR-like quorum-sensing transcription factors"/>
    <property type="match status" value="1"/>
</dbReference>
<dbReference type="SUPFAM" id="SSF46894">
    <property type="entry name" value="C-terminal effector domain of the bipartite response regulators"/>
    <property type="match status" value="1"/>
</dbReference>
<evidence type="ECO:0000313" key="6">
    <source>
        <dbReference type="EMBL" id="RWR01966.1"/>
    </source>
</evidence>
<dbReference type="GO" id="GO:0003677">
    <property type="term" value="F:DNA binding"/>
    <property type="evidence" value="ECO:0007669"/>
    <property type="project" value="UniProtKB-KW"/>
</dbReference>
<keyword evidence="2" id="KW-0238">DNA-binding</keyword>
<name>A0A443IDH3_9GAMM</name>
<evidence type="ECO:0000256" key="2">
    <source>
        <dbReference type="ARBA" id="ARBA00023125"/>
    </source>
</evidence>